<dbReference type="Proteomes" id="UP000789833">
    <property type="component" value="Unassembled WGS sequence"/>
</dbReference>
<reference evidence="1 2" key="1">
    <citation type="submission" date="2021-10" db="EMBL/GenBank/DDBJ databases">
        <authorList>
            <person name="Criscuolo A."/>
        </authorList>
    </citation>
    <scope>NUCLEOTIDE SEQUENCE [LARGE SCALE GENOMIC DNA]</scope>
    <source>
        <strain evidence="2">CIP 111883</strain>
    </source>
</reference>
<keyword evidence="2" id="KW-1185">Reference proteome</keyword>
<dbReference type="EMBL" id="CAKJTJ010000013">
    <property type="protein sequence ID" value="CAG9621746.1"/>
    <property type="molecule type" value="Genomic_DNA"/>
</dbReference>
<protein>
    <submittedName>
        <fullName evidence="1">Uncharacterized protein</fullName>
    </submittedName>
</protein>
<gene>
    <name evidence="1" type="ORF">BACCIP111883_02519</name>
</gene>
<organism evidence="1 2">
    <name type="scientific">Sutcliffiella rhizosphaerae</name>
    <dbReference type="NCBI Taxonomy" id="2880967"/>
    <lineage>
        <taxon>Bacteria</taxon>
        <taxon>Bacillati</taxon>
        <taxon>Bacillota</taxon>
        <taxon>Bacilli</taxon>
        <taxon>Bacillales</taxon>
        <taxon>Bacillaceae</taxon>
        <taxon>Sutcliffiella</taxon>
    </lineage>
</organism>
<name>A0ABM8YPD6_9BACI</name>
<accession>A0ABM8YPD6</accession>
<proteinExistence type="predicted"/>
<evidence type="ECO:0000313" key="2">
    <source>
        <dbReference type="Proteomes" id="UP000789833"/>
    </source>
</evidence>
<evidence type="ECO:0000313" key="1">
    <source>
        <dbReference type="EMBL" id="CAG9621746.1"/>
    </source>
</evidence>
<comment type="caution">
    <text evidence="1">The sequence shown here is derived from an EMBL/GenBank/DDBJ whole genome shotgun (WGS) entry which is preliminary data.</text>
</comment>
<sequence>MIKKLVKALILKKGLTFAKQKVLPVVMKEVKKRMKK</sequence>